<organism evidence="1 2">
    <name type="scientific">Rotaria magnacalcarata</name>
    <dbReference type="NCBI Taxonomy" id="392030"/>
    <lineage>
        <taxon>Eukaryota</taxon>
        <taxon>Metazoa</taxon>
        <taxon>Spiralia</taxon>
        <taxon>Gnathifera</taxon>
        <taxon>Rotifera</taxon>
        <taxon>Eurotatoria</taxon>
        <taxon>Bdelloidea</taxon>
        <taxon>Philodinida</taxon>
        <taxon>Philodinidae</taxon>
        <taxon>Rotaria</taxon>
    </lineage>
</organism>
<dbReference type="EMBL" id="CAJOBI010131032">
    <property type="protein sequence ID" value="CAF4724434.1"/>
    <property type="molecule type" value="Genomic_DNA"/>
</dbReference>
<evidence type="ECO:0000313" key="2">
    <source>
        <dbReference type="Proteomes" id="UP000676336"/>
    </source>
</evidence>
<protein>
    <submittedName>
        <fullName evidence="1">Uncharacterized protein</fullName>
    </submittedName>
</protein>
<comment type="caution">
    <text evidence="1">The sequence shown here is derived from an EMBL/GenBank/DDBJ whole genome shotgun (WGS) entry which is preliminary data.</text>
</comment>
<accession>A0A8S3ADX4</accession>
<gene>
    <name evidence="1" type="ORF">SMN809_LOCUS43992</name>
</gene>
<proteinExistence type="predicted"/>
<evidence type="ECO:0000313" key="1">
    <source>
        <dbReference type="EMBL" id="CAF4724434.1"/>
    </source>
</evidence>
<dbReference type="Proteomes" id="UP000676336">
    <property type="component" value="Unassembled WGS sequence"/>
</dbReference>
<feature type="non-terminal residue" evidence="1">
    <location>
        <position position="66"/>
    </location>
</feature>
<name>A0A8S3ADX4_9BILA</name>
<dbReference type="AlphaFoldDB" id="A0A8S3ADX4"/>
<sequence length="66" mass="7675">MNTNNALYKQNGPPEVGLLFAFQPERRSVKIIVHLLFVNCSPSIQNYSVDLSRQLRRCRLLNDTER</sequence>
<reference evidence="1" key="1">
    <citation type="submission" date="2021-02" db="EMBL/GenBank/DDBJ databases">
        <authorList>
            <person name="Nowell W R."/>
        </authorList>
    </citation>
    <scope>NUCLEOTIDE SEQUENCE</scope>
</reference>